<evidence type="ECO:0000256" key="1">
    <source>
        <dbReference type="ARBA" id="ARBA00008655"/>
    </source>
</evidence>
<dbReference type="GO" id="GO:0012505">
    <property type="term" value="C:endomembrane system"/>
    <property type="evidence" value="ECO:0007669"/>
    <property type="project" value="TreeGrafter"/>
</dbReference>
<accession>A0A6G1S5T0</accession>
<keyword evidence="3 7" id="KW-0012">Acyltransferase</keyword>
<feature type="transmembrane region" description="Helical" evidence="4">
    <location>
        <begin position="315"/>
        <end position="337"/>
    </location>
</feature>
<keyword evidence="4" id="KW-0812">Transmembrane</keyword>
<sequence>MILLKLVTLTTIITFLWSGLTINLLQLINYLILRRVNFSLFTRVNYYLMYSAWAQIVALFDWFFGSTFKVYHAKREQEDEIFQDHSIFLANHGYELDWVGAWLVTDKYGHLASCKAMLKSDLKYVPIVGWSWAMSDQLFLDRNWEKDKHKFGASMDVLLRYQPMVATFFCEGTRFTPDKIEASVKFAKERGIEAPKHHLIPRTKGFVAVMRHIKEKQRQNPDIKLWIYNAQIAFHESGAMNISDVVKRGLKPKGALYFERISVQEVPDDDEGCGQWLHNLFLKKDKLQEYFNEHGSFPGHLDKRFQDYKPRLSTIFYWIFWTLYTLVPLAYLVASLYARYGTLHVSIVMSTFFILSYIYLNYIVYTSEGIVATDKQLQNGTKKSV</sequence>
<feature type="transmembrane region" description="Helical" evidence="4">
    <location>
        <begin position="12"/>
        <end position="32"/>
    </location>
</feature>
<feature type="domain" description="Phospholipid/glycerol acyltransferase" evidence="5">
    <location>
        <begin position="86"/>
        <end position="207"/>
    </location>
</feature>
<keyword evidence="4" id="KW-1133">Transmembrane helix</keyword>
<dbReference type="GO" id="GO:0003841">
    <property type="term" value="F:1-acylglycerol-3-phosphate O-acyltransferase activity"/>
    <property type="evidence" value="ECO:0007669"/>
    <property type="project" value="TreeGrafter"/>
</dbReference>
<gene>
    <name evidence="7" type="primary">AGPAT4_1</name>
    <name evidence="6" type="synonym">AGPAT4_3</name>
    <name evidence="7" type="ORF">g.13469</name>
    <name evidence="6" type="ORF">g.13470</name>
</gene>
<protein>
    <submittedName>
        <fullName evidence="7">1-acyl-sn-glycerol-3-phosphate acyltransferase delta</fullName>
    </submittedName>
</protein>
<evidence type="ECO:0000256" key="3">
    <source>
        <dbReference type="ARBA" id="ARBA00023315"/>
    </source>
</evidence>
<keyword evidence="4" id="KW-0472">Membrane</keyword>
<dbReference type="EMBL" id="GGYP01001095">
    <property type="protein sequence ID" value="MDE45866.1"/>
    <property type="molecule type" value="Transcribed_RNA"/>
</dbReference>
<dbReference type="PANTHER" id="PTHR10983">
    <property type="entry name" value="1-ACYLGLYCEROL-3-PHOSPHATE ACYLTRANSFERASE-RELATED"/>
    <property type="match status" value="1"/>
</dbReference>
<feature type="transmembrane region" description="Helical" evidence="4">
    <location>
        <begin position="343"/>
        <end position="365"/>
    </location>
</feature>
<dbReference type="Pfam" id="PF01553">
    <property type="entry name" value="Acyltransferase"/>
    <property type="match status" value="1"/>
</dbReference>
<dbReference type="PANTHER" id="PTHR10983:SF24">
    <property type="entry name" value="1-ACYLGLYCEROL-3-PHOSPHATE O-ACYLTRANSFERASE 3, ISOFORM E-RELATED"/>
    <property type="match status" value="1"/>
</dbReference>
<dbReference type="SUPFAM" id="SSF69593">
    <property type="entry name" value="Glycerol-3-phosphate (1)-acyltransferase"/>
    <property type="match status" value="1"/>
</dbReference>
<dbReference type="Pfam" id="PF16076">
    <property type="entry name" value="Acyltransf_C"/>
    <property type="match status" value="1"/>
</dbReference>
<keyword evidence="2 7" id="KW-0808">Transferase</keyword>
<dbReference type="AlphaFoldDB" id="A0A6G1S5T0"/>
<evidence type="ECO:0000313" key="7">
    <source>
        <dbReference type="EMBL" id="MDE45866.1"/>
    </source>
</evidence>
<dbReference type="CDD" id="cd07990">
    <property type="entry name" value="LPLAT_LCLAT1-like"/>
    <property type="match status" value="1"/>
</dbReference>
<organism evidence="7">
    <name type="scientific">Aceria tosichella</name>
    <name type="common">wheat curl mite</name>
    <dbReference type="NCBI Taxonomy" id="561515"/>
    <lineage>
        <taxon>Eukaryota</taxon>
        <taxon>Metazoa</taxon>
        <taxon>Ecdysozoa</taxon>
        <taxon>Arthropoda</taxon>
        <taxon>Chelicerata</taxon>
        <taxon>Arachnida</taxon>
        <taxon>Acari</taxon>
        <taxon>Acariformes</taxon>
        <taxon>Trombidiformes</taxon>
        <taxon>Prostigmata</taxon>
        <taxon>Eupodina</taxon>
        <taxon>Eriophyoidea</taxon>
        <taxon>Eriophyidae</taxon>
        <taxon>Eriophyinae</taxon>
        <taxon>Aceriini</taxon>
        <taxon>Aceria</taxon>
    </lineage>
</organism>
<evidence type="ECO:0000256" key="2">
    <source>
        <dbReference type="ARBA" id="ARBA00022679"/>
    </source>
</evidence>
<proteinExistence type="inferred from homology"/>
<dbReference type="InterPro" id="IPR032098">
    <property type="entry name" value="Acyltransf_C"/>
</dbReference>
<name>A0A6G1S5T0_9ACAR</name>
<comment type="similarity">
    <text evidence="1">Belongs to the 1-acyl-sn-glycerol-3-phosphate acyltransferase family.</text>
</comment>
<evidence type="ECO:0000313" key="6">
    <source>
        <dbReference type="EMBL" id="MDE44812.1"/>
    </source>
</evidence>
<dbReference type="EMBL" id="GGYP01000041">
    <property type="protein sequence ID" value="MDE44812.1"/>
    <property type="molecule type" value="Transcribed_RNA"/>
</dbReference>
<evidence type="ECO:0000259" key="5">
    <source>
        <dbReference type="SMART" id="SM00563"/>
    </source>
</evidence>
<dbReference type="InterPro" id="IPR002123">
    <property type="entry name" value="Plipid/glycerol_acylTrfase"/>
</dbReference>
<evidence type="ECO:0000256" key="4">
    <source>
        <dbReference type="SAM" id="Phobius"/>
    </source>
</evidence>
<reference evidence="7" key="1">
    <citation type="submission" date="2018-10" db="EMBL/GenBank/DDBJ databases">
        <title>Transcriptome assembly of Aceria tosichella (Wheat curl mite) Type 2.</title>
        <authorList>
            <person name="Scully E.D."/>
            <person name="Geib S.M."/>
            <person name="Palmer N.A."/>
            <person name="Gupta A.K."/>
            <person name="Sarath G."/>
            <person name="Tatineni S."/>
        </authorList>
    </citation>
    <scope>NUCLEOTIDE SEQUENCE</scope>
    <source>
        <strain evidence="7">LincolnNE</strain>
    </source>
</reference>
<dbReference type="SMART" id="SM00563">
    <property type="entry name" value="PlsC"/>
    <property type="match status" value="1"/>
</dbReference>
<feature type="transmembrane region" description="Helical" evidence="4">
    <location>
        <begin position="44"/>
        <end position="65"/>
    </location>
</feature>